<accession>A0A075B175</accession>
<gene>
    <name evidence="17" type="ORF">O9G_002770</name>
    <name evidence="18" type="ORF">ROZALSC1DRAFT_29598</name>
</gene>
<evidence type="ECO:0000256" key="7">
    <source>
        <dbReference type="ARBA" id="ARBA00022771"/>
    </source>
</evidence>
<comment type="pathway">
    <text evidence="3 14">Protein modification; protein ubiquitination.</text>
</comment>
<feature type="coiled-coil region" evidence="15">
    <location>
        <begin position="296"/>
        <end position="330"/>
    </location>
</feature>
<comment type="subcellular location">
    <subcellularLocation>
        <location evidence="2 14">Nucleus</location>
    </subcellularLocation>
</comment>
<evidence type="ECO:0000256" key="9">
    <source>
        <dbReference type="ARBA" id="ARBA00022833"/>
    </source>
</evidence>
<evidence type="ECO:0000256" key="15">
    <source>
        <dbReference type="SAM" id="Coils"/>
    </source>
</evidence>
<keyword evidence="7 13" id="KW-0863">Zinc-finger</keyword>
<dbReference type="InterPro" id="IPR013083">
    <property type="entry name" value="Znf_RING/FYVE/PHD"/>
</dbReference>
<evidence type="ECO:0000256" key="12">
    <source>
        <dbReference type="ARBA" id="ARBA00023242"/>
    </source>
</evidence>
<dbReference type="UniPathway" id="UPA00143"/>
<evidence type="ECO:0000256" key="5">
    <source>
        <dbReference type="ARBA" id="ARBA00022679"/>
    </source>
</evidence>
<evidence type="ECO:0000313" key="20">
    <source>
        <dbReference type="Proteomes" id="UP000281549"/>
    </source>
</evidence>
<dbReference type="Gene3D" id="3.30.40.10">
    <property type="entry name" value="Zinc/RING finger domain, C3HC4 (zinc finger)"/>
    <property type="match status" value="1"/>
</dbReference>
<evidence type="ECO:0000313" key="19">
    <source>
        <dbReference type="Proteomes" id="UP000030755"/>
    </source>
</evidence>
<dbReference type="HOGENOM" id="CLU_019713_1_0_1"/>
<feature type="coiled-coil region" evidence="15">
    <location>
        <begin position="423"/>
        <end position="524"/>
    </location>
</feature>
<dbReference type="GO" id="GO:0016567">
    <property type="term" value="P:protein ubiquitination"/>
    <property type="evidence" value="ECO:0007669"/>
    <property type="project" value="UniProtKB-UniRule"/>
</dbReference>
<keyword evidence="19" id="KW-1185">Reference proteome</keyword>
<keyword evidence="8 14" id="KW-0833">Ubl conjugation pathway</keyword>
<dbReference type="InterPro" id="IPR013956">
    <property type="entry name" value="E3_ubiquit_lig_Bre1"/>
</dbReference>
<organism evidence="17 19">
    <name type="scientific">Rozella allomycis (strain CSF55)</name>
    <dbReference type="NCBI Taxonomy" id="988480"/>
    <lineage>
        <taxon>Eukaryota</taxon>
        <taxon>Fungi</taxon>
        <taxon>Fungi incertae sedis</taxon>
        <taxon>Cryptomycota</taxon>
        <taxon>Cryptomycota incertae sedis</taxon>
        <taxon>Rozella</taxon>
    </lineage>
</organism>
<dbReference type="AlphaFoldDB" id="A0A075B175"/>
<dbReference type="InterPro" id="IPR017907">
    <property type="entry name" value="Znf_RING_CS"/>
</dbReference>
<dbReference type="EC" id="2.3.2.27" evidence="14"/>
<keyword evidence="11 14" id="KW-0175">Coiled coil</keyword>
<evidence type="ECO:0000256" key="3">
    <source>
        <dbReference type="ARBA" id="ARBA00004906"/>
    </source>
</evidence>
<evidence type="ECO:0000256" key="1">
    <source>
        <dbReference type="ARBA" id="ARBA00000900"/>
    </source>
</evidence>
<dbReference type="CDD" id="cd16499">
    <property type="entry name" value="RING-HC_Bre1-like"/>
    <property type="match status" value="1"/>
</dbReference>
<dbReference type="STRING" id="988480.A0A075B175"/>
<comment type="catalytic activity">
    <reaction evidence="1 14">
        <text>S-ubiquitinyl-[E2 ubiquitin-conjugating enzyme]-L-cysteine + [acceptor protein]-L-lysine = [E2 ubiquitin-conjugating enzyme]-L-cysteine + N(6)-ubiquitinyl-[acceptor protein]-L-lysine.</text>
        <dbReference type="EC" id="2.3.2.27"/>
    </reaction>
</comment>
<dbReference type="Proteomes" id="UP000281549">
    <property type="component" value="Unassembled WGS sequence"/>
</dbReference>
<name>A0A075B175_ROZAC</name>
<keyword evidence="10 14" id="KW-0156">Chromatin regulator</keyword>
<evidence type="ECO:0000256" key="8">
    <source>
        <dbReference type="ARBA" id="ARBA00022786"/>
    </source>
</evidence>
<feature type="coiled-coil region" evidence="15">
    <location>
        <begin position="195"/>
        <end position="266"/>
    </location>
</feature>
<dbReference type="GO" id="GO:0008270">
    <property type="term" value="F:zinc ion binding"/>
    <property type="evidence" value="ECO:0007669"/>
    <property type="project" value="UniProtKB-KW"/>
</dbReference>
<evidence type="ECO:0000256" key="13">
    <source>
        <dbReference type="PROSITE-ProRule" id="PRU00175"/>
    </source>
</evidence>
<evidence type="ECO:0000259" key="16">
    <source>
        <dbReference type="PROSITE" id="PS50089"/>
    </source>
</evidence>
<feature type="coiled-coil region" evidence="15">
    <location>
        <begin position="357"/>
        <end position="391"/>
    </location>
</feature>
<dbReference type="InterPro" id="IPR001841">
    <property type="entry name" value="Znf_RING"/>
</dbReference>
<keyword evidence="12 14" id="KW-0539">Nucleus</keyword>
<dbReference type="PROSITE" id="PS00518">
    <property type="entry name" value="ZF_RING_1"/>
    <property type="match status" value="1"/>
</dbReference>
<protein>
    <recommendedName>
        <fullName evidence="14">E3 ubiquitin protein ligase</fullName>
        <ecNumber evidence="14">2.3.2.27</ecNumber>
    </recommendedName>
</protein>
<dbReference type="GO" id="GO:0005634">
    <property type="term" value="C:nucleus"/>
    <property type="evidence" value="ECO:0007669"/>
    <property type="project" value="UniProtKB-SubCell"/>
</dbReference>
<reference evidence="18" key="3">
    <citation type="submission" date="2018-08" db="EMBL/GenBank/DDBJ databases">
        <title>Leveraging single-cell genomics to expand the Fungal Tree of Life.</title>
        <authorList>
            <consortium name="DOE Joint Genome Institute"/>
            <person name="Ahrendt S.R."/>
            <person name="Quandt C.A."/>
            <person name="Ciobanu D."/>
            <person name="Clum A."/>
            <person name="Salamov A."/>
            <person name="Andreopoulos B."/>
            <person name="Cheng J.-F."/>
            <person name="Woyke T."/>
            <person name="Pelin A."/>
            <person name="Henrissat B."/>
            <person name="Reynolds N."/>
            <person name="Benny G.L."/>
            <person name="Smith M.E."/>
            <person name="James T.Y."/>
            <person name="Grigoriev I.V."/>
        </authorList>
    </citation>
    <scope>NUCLEOTIDE SEQUENCE</scope>
    <source>
        <strain evidence="18">CSF55</strain>
    </source>
</reference>
<dbReference type="EMBL" id="ML005377">
    <property type="protein sequence ID" value="RKP18750.1"/>
    <property type="molecule type" value="Genomic_DNA"/>
</dbReference>
<evidence type="ECO:0000256" key="11">
    <source>
        <dbReference type="ARBA" id="ARBA00023054"/>
    </source>
</evidence>
<evidence type="ECO:0000256" key="6">
    <source>
        <dbReference type="ARBA" id="ARBA00022723"/>
    </source>
</evidence>
<reference evidence="20" key="2">
    <citation type="journal article" date="2018" name="Nat. Microbiol.">
        <title>Leveraging single-cell genomics to expand the fungal tree of life.</title>
        <authorList>
            <person name="Ahrendt S.R."/>
            <person name="Quandt C.A."/>
            <person name="Ciobanu D."/>
            <person name="Clum A."/>
            <person name="Salamov A."/>
            <person name="Andreopoulos B."/>
            <person name="Cheng J.F."/>
            <person name="Woyke T."/>
            <person name="Pelin A."/>
            <person name="Henrissat B."/>
            <person name="Reynolds N.K."/>
            <person name="Benny G.L."/>
            <person name="Smith M.E."/>
            <person name="James T.Y."/>
            <person name="Grigoriev I.V."/>
        </authorList>
    </citation>
    <scope>NUCLEOTIDE SEQUENCE [LARGE SCALE GENOMIC DNA]</scope>
    <source>
        <strain evidence="20">CSF55</strain>
    </source>
</reference>
<keyword evidence="6 14" id="KW-0479">Metal-binding</keyword>
<evidence type="ECO:0000256" key="10">
    <source>
        <dbReference type="ARBA" id="ARBA00022853"/>
    </source>
</evidence>
<evidence type="ECO:0000256" key="14">
    <source>
        <dbReference type="RuleBase" id="RU365038"/>
    </source>
</evidence>
<evidence type="ECO:0000256" key="2">
    <source>
        <dbReference type="ARBA" id="ARBA00004123"/>
    </source>
</evidence>
<dbReference type="SUPFAM" id="SSF57850">
    <property type="entry name" value="RING/U-box"/>
    <property type="match status" value="1"/>
</dbReference>
<dbReference type="OrthoDB" id="10266039at2759"/>
<feature type="domain" description="RING-type" evidence="16">
    <location>
        <begin position="541"/>
        <end position="579"/>
    </location>
</feature>
<proteinExistence type="inferred from homology"/>
<evidence type="ECO:0000313" key="17">
    <source>
        <dbReference type="EMBL" id="EPZ34706.1"/>
    </source>
</evidence>
<keyword evidence="5 14" id="KW-0808">Transferase</keyword>
<dbReference type="Proteomes" id="UP000030755">
    <property type="component" value="Unassembled WGS sequence"/>
</dbReference>
<dbReference type="EMBL" id="KE560926">
    <property type="protein sequence ID" value="EPZ34706.1"/>
    <property type="molecule type" value="Genomic_DNA"/>
</dbReference>
<dbReference type="GO" id="GO:0006325">
    <property type="term" value="P:chromatin organization"/>
    <property type="evidence" value="ECO:0007669"/>
    <property type="project" value="UniProtKB-KW"/>
</dbReference>
<dbReference type="InterPro" id="IPR018957">
    <property type="entry name" value="Znf_C3HC4_RING-type"/>
</dbReference>
<keyword evidence="9 14" id="KW-0862">Zinc</keyword>
<sequence>MNSDKKRKIDETLPTEDTEKKDDFNLLEFQKKAIWVKMREYKAQNETNLLKIQNISEKNNKLIKQNEKYRLTLEMLQSICRKVLGREVDLANEENNVDKMLKMITGLDSENFKELLEEIKEGVTVSVEVKENSASVAELNKDIEGMKEDISNLQRKYNRLLLENEKLKQKKNNNPVAENKNENESLENKDLIIELDYLKKQNEMFMNEIEALKKVKVDLMTKSEELKDETQEKRSNDSYERQKDVIKQLRRNIDDCKDRLAKEYDKRHDYIRRLQRENAEKLDDAIKLVQGHDSQDIKMAKELEKAKIELKELRNKYEYLKKKNEEFSKLNTIMGHYDSCLKRINADLSESEWMAEIENMAKAFEEMQEHNEKLEKQLLQKEDLILQLLGEKVKVDQGHNLLEKERQLFQETVSHWRKKEVTLNESLKKLKKKELDLESEKTRLDKEIALRYEGAESMKWKYNNEVLKSNELTSKLEKLSGKMDNLQKSFKEKLVQYEKDVLYRKKFEDECKMLRKKIQVIKGESSEDFDEIAAYKKLLYCSACEIRQKGVIITRCMHLFCKECIDDRLDSRQRKCPSCGEGFGQNDVKPVYL</sequence>
<reference evidence="17 19" key="1">
    <citation type="journal article" date="2013" name="Curr. Biol.">
        <title>Shared signatures of parasitism and phylogenomics unite Cryptomycota and microsporidia.</title>
        <authorList>
            <person name="James T.Y."/>
            <person name="Pelin A."/>
            <person name="Bonen L."/>
            <person name="Ahrendt S."/>
            <person name="Sain D."/>
            <person name="Corradi N."/>
            <person name="Stajich J.E."/>
        </authorList>
    </citation>
    <scope>NUCLEOTIDE SEQUENCE [LARGE SCALE GENOMIC DNA]</scope>
    <source>
        <strain evidence="17 19">CSF55</strain>
        <strain evidence="17 19">CSF55</strain>
    </source>
</reference>
<comment type="similarity">
    <text evidence="4 14">Belongs to the BRE1 family.</text>
</comment>
<dbReference type="Pfam" id="PF00097">
    <property type="entry name" value="zf-C3HC4"/>
    <property type="match status" value="1"/>
</dbReference>
<evidence type="ECO:0000256" key="4">
    <source>
        <dbReference type="ARBA" id="ARBA00005555"/>
    </source>
</evidence>
<dbReference type="OMA" id="ERHRACR"/>
<dbReference type="PANTHER" id="PTHR23163">
    <property type="entry name" value="RING FINGER PROTEIN-RELATED"/>
    <property type="match status" value="1"/>
</dbReference>
<dbReference type="PROSITE" id="PS50089">
    <property type="entry name" value="ZF_RING_2"/>
    <property type="match status" value="1"/>
</dbReference>
<dbReference type="GO" id="GO:0033503">
    <property type="term" value="C:HULC complex"/>
    <property type="evidence" value="ECO:0007669"/>
    <property type="project" value="TreeGrafter"/>
</dbReference>
<feature type="coiled-coil region" evidence="15">
    <location>
        <begin position="52"/>
        <end position="170"/>
    </location>
</feature>
<dbReference type="SMART" id="SM00184">
    <property type="entry name" value="RING"/>
    <property type="match status" value="1"/>
</dbReference>
<evidence type="ECO:0000313" key="18">
    <source>
        <dbReference type="EMBL" id="RKP18750.1"/>
    </source>
</evidence>
<dbReference type="PANTHER" id="PTHR23163:SF0">
    <property type="entry name" value="E3 UBIQUITIN-PROTEIN LIGASE BRE1"/>
    <property type="match status" value="1"/>
</dbReference>
<dbReference type="GO" id="GO:0061630">
    <property type="term" value="F:ubiquitin protein ligase activity"/>
    <property type="evidence" value="ECO:0007669"/>
    <property type="project" value="UniProtKB-EC"/>
</dbReference>